<dbReference type="EMBL" id="WEGH01000001">
    <property type="protein sequence ID" value="MQY03248.1"/>
    <property type="molecule type" value="Genomic_DNA"/>
</dbReference>
<dbReference type="Proteomes" id="UP000487268">
    <property type="component" value="Unassembled WGS sequence"/>
</dbReference>
<proteinExistence type="predicted"/>
<evidence type="ECO:0000313" key="3">
    <source>
        <dbReference type="Proteomes" id="UP000487268"/>
    </source>
</evidence>
<gene>
    <name evidence="2" type="ORF">ACRB68_12900</name>
</gene>
<dbReference type="AlphaFoldDB" id="A0A7K0BPY4"/>
<comment type="caution">
    <text evidence="2">The sequence shown here is derived from an EMBL/GenBank/DDBJ whole genome shotgun (WGS) entry which is preliminary data.</text>
</comment>
<protein>
    <submittedName>
        <fullName evidence="2">Uncharacterized protein</fullName>
    </submittedName>
</protein>
<evidence type="ECO:0000256" key="1">
    <source>
        <dbReference type="SAM" id="MobiDB-lite"/>
    </source>
</evidence>
<dbReference type="OrthoDB" id="3482870at2"/>
<dbReference type="RefSeq" id="WP_153531229.1">
    <property type="nucleotide sequence ID" value="NZ_WEGH01000001.1"/>
</dbReference>
<sequence>MSFDIPARPAPALDPAPAGGSGYGAEEALLQGIAVELTALGERVMIRRTGEGRPFLCAIGVLPRFNEEINVVRRGGEVRAVWSWSEELPVHPGEAAAAIRRVINPTA</sequence>
<feature type="region of interest" description="Disordered" evidence="1">
    <location>
        <begin position="1"/>
        <end position="20"/>
    </location>
</feature>
<keyword evidence="3" id="KW-1185">Reference proteome</keyword>
<reference evidence="2 3" key="1">
    <citation type="submission" date="2019-10" db="EMBL/GenBank/DDBJ databases">
        <title>Actinomadura rubteroloni sp. nov. and Actinomadura macrotermitis sp. nov., isolated from the gut of fungus growing-termite Macrotermes natalensis.</title>
        <authorList>
            <person name="Benndorf R."/>
            <person name="Martin K."/>
            <person name="Kuefner M."/>
            <person name="De Beer W."/>
            <person name="Kaster A.-K."/>
            <person name="Vollmers J."/>
            <person name="Poulsen M."/>
            <person name="Beemelmanns C."/>
        </authorList>
    </citation>
    <scope>NUCLEOTIDE SEQUENCE [LARGE SCALE GENOMIC DNA]</scope>
    <source>
        <strain evidence="2 3">RB68</strain>
    </source>
</reference>
<evidence type="ECO:0000313" key="2">
    <source>
        <dbReference type="EMBL" id="MQY03248.1"/>
    </source>
</evidence>
<name>A0A7K0BPY4_9ACTN</name>
<accession>A0A7K0BPY4</accession>
<organism evidence="2 3">
    <name type="scientific">Actinomadura macrotermitis</name>
    <dbReference type="NCBI Taxonomy" id="2585200"/>
    <lineage>
        <taxon>Bacteria</taxon>
        <taxon>Bacillati</taxon>
        <taxon>Actinomycetota</taxon>
        <taxon>Actinomycetes</taxon>
        <taxon>Streptosporangiales</taxon>
        <taxon>Thermomonosporaceae</taxon>
        <taxon>Actinomadura</taxon>
    </lineage>
</organism>